<proteinExistence type="inferred from homology"/>
<evidence type="ECO:0000256" key="5">
    <source>
        <dbReference type="ARBA" id="ARBA00017303"/>
    </source>
</evidence>
<dbReference type="SMART" id="SM00632">
    <property type="entry name" value="Aamy_C"/>
    <property type="match status" value="1"/>
</dbReference>
<keyword evidence="7 12" id="KW-0378">Hydrolase</keyword>
<dbReference type="InterPro" id="IPR013780">
    <property type="entry name" value="Glyco_hydro_b"/>
</dbReference>
<evidence type="ECO:0000256" key="4">
    <source>
        <dbReference type="ARBA" id="ARBA00012595"/>
    </source>
</evidence>
<dbReference type="Gene3D" id="3.20.20.80">
    <property type="entry name" value="Glycosidases"/>
    <property type="match status" value="1"/>
</dbReference>
<dbReference type="SMART" id="SM00642">
    <property type="entry name" value="Aamy"/>
    <property type="match status" value="1"/>
</dbReference>
<evidence type="ECO:0000256" key="1">
    <source>
        <dbReference type="ARBA" id="ARBA00000548"/>
    </source>
</evidence>
<evidence type="ECO:0000256" key="6">
    <source>
        <dbReference type="ARBA" id="ARBA00022723"/>
    </source>
</evidence>
<keyword evidence="6" id="KW-0479">Metal-binding</keyword>
<dbReference type="GO" id="GO:0004556">
    <property type="term" value="F:alpha-amylase activity"/>
    <property type="evidence" value="ECO:0007669"/>
    <property type="project" value="UniProtKB-UniRule"/>
</dbReference>
<feature type="domain" description="Glycosyl hydrolase family 13 catalytic" evidence="15">
    <location>
        <begin position="36"/>
        <end position="402"/>
    </location>
</feature>
<dbReference type="Gene3D" id="2.60.40.1180">
    <property type="entry name" value="Golgi alpha-mannosidase II"/>
    <property type="match status" value="1"/>
</dbReference>
<feature type="chain" id="PRO_5014970380" description="Alpha-amylase" evidence="13">
    <location>
        <begin position="23"/>
        <end position="491"/>
    </location>
</feature>
<evidence type="ECO:0000256" key="12">
    <source>
        <dbReference type="RuleBase" id="RU361134"/>
    </source>
</evidence>
<evidence type="ECO:0000256" key="2">
    <source>
        <dbReference type="ARBA" id="ARBA00001913"/>
    </source>
</evidence>
<dbReference type="InterPro" id="IPR017853">
    <property type="entry name" value="GH"/>
</dbReference>
<comment type="catalytic activity">
    <reaction evidence="1 12">
        <text>Endohydrolysis of (1-&gt;4)-alpha-D-glucosidic linkages in polysaccharides containing three or more (1-&gt;4)-alpha-linked D-glucose units.</text>
        <dbReference type="EC" id="3.2.1.1"/>
    </reaction>
</comment>
<reference evidence="16 17" key="1">
    <citation type="submission" date="2018-01" db="EMBL/GenBank/DDBJ databases">
        <title>Halomonas endophytica sp. nov., isolated from storage liquid in the stems of Populus euphratica.</title>
        <authorList>
            <person name="Chen C."/>
        </authorList>
    </citation>
    <scope>NUCLEOTIDE SEQUENCE [LARGE SCALE GENOMIC DNA]</scope>
    <source>
        <strain evidence="16 17">DSM 26881</strain>
    </source>
</reference>
<name>A0A2N7TJQ4_9GAMM</name>
<dbReference type="SUPFAM" id="SSF51011">
    <property type="entry name" value="Glycosyl hydrolase domain"/>
    <property type="match status" value="1"/>
</dbReference>
<keyword evidence="9 12" id="KW-0119">Carbohydrate metabolism</keyword>
<evidence type="ECO:0000256" key="8">
    <source>
        <dbReference type="ARBA" id="ARBA00022837"/>
    </source>
</evidence>
<dbReference type="OrthoDB" id="9805159at2"/>
<dbReference type="EC" id="3.2.1.1" evidence="4 12"/>
<dbReference type="Pfam" id="PF00128">
    <property type="entry name" value="Alpha-amylase"/>
    <property type="match status" value="1"/>
</dbReference>
<comment type="caution">
    <text evidence="16">The sequence shown here is derived from an EMBL/GenBank/DDBJ whole genome shotgun (WGS) entry which is preliminary data.</text>
</comment>
<sequence>MRYSALAGLTLLAAGLASHALASPLGDPTRLGSGSPVIVHLFEWRWDDIATECETHLGPAGIDAVQVSPPNEHIALDGVDGAWWARYQPVSYALTSRSGDRAAFQQMIERCEAAGVGILVDAVINHMAGIGEGVGIAGTPYTPFRYGDLYTRDEDFNHCGRHEDDQIRDYQDRHEVQHCHLLGLADLATGTESVRERIADYLQGLLEMGVAGFRIDAAKHMPAEDIGAILERLEGEPYVFQEVIDPGNEPIEAGEYLTNAAVTEFGYSHHLATAIESGDLASLETLGQGKGWVESDSALVFVDNHDKQRGHVGGGVLMHRDDYYRLALTFMLAWPYGTPKLMSSYTFDDGDQGPPSVAEEGWRTLPVHGDEGLGCLDEGVVDTRGWVCEHRWPLVTAMVDFRQAMGDAPVTHWQQAGASRIAFARGGRGFVALNRSDETWKAELVTGLPAGEYCNLLDGCVTRVSVDDDGWSEAEVPRDGAVVLSAERPAP</sequence>
<evidence type="ECO:0000256" key="3">
    <source>
        <dbReference type="ARBA" id="ARBA00008061"/>
    </source>
</evidence>
<dbReference type="SUPFAM" id="SSF51445">
    <property type="entry name" value="(Trans)glycosidases"/>
    <property type="match status" value="1"/>
</dbReference>
<dbReference type="Pfam" id="PF02806">
    <property type="entry name" value="Alpha-amylase_C"/>
    <property type="match status" value="1"/>
</dbReference>
<evidence type="ECO:0000313" key="16">
    <source>
        <dbReference type="EMBL" id="PMR68407.1"/>
    </source>
</evidence>
<dbReference type="InterPro" id="IPR031319">
    <property type="entry name" value="A-amylase_C"/>
</dbReference>
<dbReference type="AlphaFoldDB" id="A0A2N7TJQ4"/>
<evidence type="ECO:0000259" key="15">
    <source>
        <dbReference type="SMART" id="SM00642"/>
    </source>
</evidence>
<dbReference type="EMBL" id="PNRE01000067">
    <property type="protein sequence ID" value="PMR68407.1"/>
    <property type="molecule type" value="Genomic_DNA"/>
</dbReference>
<dbReference type="PANTHER" id="PTHR43447">
    <property type="entry name" value="ALPHA-AMYLASE"/>
    <property type="match status" value="1"/>
</dbReference>
<dbReference type="InterPro" id="IPR006047">
    <property type="entry name" value="GH13_cat_dom"/>
</dbReference>
<dbReference type="InterPro" id="IPR006048">
    <property type="entry name" value="A-amylase/branching_C"/>
</dbReference>
<dbReference type="InterPro" id="IPR006046">
    <property type="entry name" value="Alpha_amylase"/>
</dbReference>
<evidence type="ECO:0000259" key="14">
    <source>
        <dbReference type="SMART" id="SM00632"/>
    </source>
</evidence>
<evidence type="ECO:0000313" key="17">
    <source>
        <dbReference type="Proteomes" id="UP000235346"/>
    </source>
</evidence>
<evidence type="ECO:0000256" key="11">
    <source>
        <dbReference type="RuleBase" id="RU003615"/>
    </source>
</evidence>
<feature type="signal peptide" evidence="13">
    <location>
        <begin position="1"/>
        <end position="22"/>
    </location>
</feature>
<organism evidence="16 17">
    <name type="scientific">Halomonas heilongjiangensis</name>
    <dbReference type="NCBI Taxonomy" id="1387883"/>
    <lineage>
        <taxon>Bacteria</taxon>
        <taxon>Pseudomonadati</taxon>
        <taxon>Pseudomonadota</taxon>
        <taxon>Gammaproteobacteria</taxon>
        <taxon>Oceanospirillales</taxon>
        <taxon>Halomonadaceae</taxon>
        <taxon>Halomonas</taxon>
    </lineage>
</organism>
<keyword evidence="10 12" id="KW-0326">Glycosidase</keyword>
<gene>
    <name evidence="16" type="ORF">C1H66_15290</name>
</gene>
<evidence type="ECO:0000256" key="9">
    <source>
        <dbReference type="ARBA" id="ARBA00023277"/>
    </source>
</evidence>
<dbReference type="CDD" id="cd11317">
    <property type="entry name" value="AmyAc_bac_euk_AmyA"/>
    <property type="match status" value="1"/>
</dbReference>
<comment type="similarity">
    <text evidence="3 11">Belongs to the glycosyl hydrolase 13 family.</text>
</comment>
<keyword evidence="13" id="KW-0732">Signal</keyword>
<accession>A0A2N7TJQ4</accession>
<feature type="domain" description="Alpha-amylase C-terminal" evidence="14">
    <location>
        <begin position="411"/>
        <end position="489"/>
    </location>
</feature>
<dbReference type="PRINTS" id="PR00110">
    <property type="entry name" value="ALPHAAMYLASE"/>
</dbReference>
<evidence type="ECO:0000256" key="13">
    <source>
        <dbReference type="SAM" id="SignalP"/>
    </source>
</evidence>
<keyword evidence="8" id="KW-0106">Calcium</keyword>
<keyword evidence="17" id="KW-1185">Reference proteome</keyword>
<evidence type="ECO:0000256" key="10">
    <source>
        <dbReference type="ARBA" id="ARBA00023295"/>
    </source>
</evidence>
<dbReference type="Proteomes" id="UP000235346">
    <property type="component" value="Unassembled WGS sequence"/>
</dbReference>
<dbReference type="GO" id="GO:0005975">
    <property type="term" value="P:carbohydrate metabolic process"/>
    <property type="evidence" value="ECO:0007669"/>
    <property type="project" value="InterPro"/>
</dbReference>
<dbReference type="GO" id="GO:0046872">
    <property type="term" value="F:metal ion binding"/>
    <property type="evidence" value="ECO:0007669"/>
    <property type="project" value="UniProtKB-KW"/>
</dbReference>
<comment type="cofactor">
    <cofactor evidence="2">
        <name>Ca(2+)</name>
        <dbReference type="ChEBI" id="CHEBI:29108"/>
    </cofactor>
</comment>
<evidence type="ECO:0000256" key="7">
    <source>
        <dbReference type="ARBA" id="ARBA00022801"/>
    </source>
</evidence>
<dbReference type="RefSeq" id="WP_102628744.1">
    <property type="nucleotide sequence ID" value="NZ_PDOH01000055.1"/>
</dbReference>
<protein>
    <recommendedName>
        <fullName evidence="5 12">Alpha-amylase</fullName>
        <ecNumber evidence="4 12">3.2.1.1</ecNumber>
    </recommendedName>
</protein>